<feature type="chain" id="PRO_5005402998" evidence="1">
    <location>
        <begin position="18"/>
        <end position="152"/>
    </location>
</feature>
<dbReference type="EMBL" id="JARH01000699">
    <property type="protein sequence ID" value="EXF77592.1"/>
    <property type="molecule type" value="Genomic_DNA"/>
</dbReference>
<keyword evidence="3" id="KW-1185">Reference proteome</keyword>
<evidence type="ECO:0000313" key="2">
    <source>
        <dbReference type="EMBL" id="EXF77592.1"/>
    </source>
</evidence>
<accession>A0A010QCI9</accession>
<dbReference type="HOGENOM" id="CLU_1722216_0_0_1"/>
<dbReference type="OrthoDB" id="2910287at2759"/>
<gene>
    <name evidence="2" type="ORF">CFIO01_11669</name>
</gene>
<feature type="signal peptide" evidence="1">
    <location>
        <begin position="1"/>
        <end position="17"/>
    </location>
</feature>
<proteinExistence type="predicted"/>
<keyword evidence="1" id="KW-0732">Signal</keyword>
<sequence length="152" mass="16127">MRVSSLLALVSATLVAAAPSPVPEDASSYVLAGPLPYEELKTEVAKLKSDGSNAARSLNKRICEGVYMCDGQNFSGSCYYGCYPISVGIYPDSYWVSRISSVGPDSGGWCDFYQAGSGCDATKGSHQIFRYPGGNLASGIDNNMGCFYCNPN</sequence>
<dbReference type="Proteomes" id="UP000020467">
    <property type="component" value="Unassembled WGS sequence"/>
</dbReference>
<dbReference type="eggNOG" id="ENOG502T4S0">
    <property type="taxonomic scope" value="Eukaryota"/>
</dbReference>
<organism evidence="2 3">
    <name type="scientific">Colletotrichum fioriniae PJ7</name>
    <dbReference type="NCBI Taxonomy" id="1445577"/>
    <lineage>
        <taxon>Eukaryota</taxon>
        <taxon>Fungi</taxon>
        <taxon>Dikarya</taxon>
        <taxon>Ascomycota</taxon>
        <taxon>Pezizomycotina</taxon>
        <taxon>Sordariomycetes</taxon>
        <taxon>Hypocreomycetidae</taxon>
        <taxon>Glomerellales</taxon>
        <taxon>Glomerellaceae</taxon>
        <taxon>Colletotrichum</taxon>
        <taxon>Colletotrichum acutatum species complex</taxon>
    </lineage>
</organism>
<protein>
    <submittedName>
        <fullName evidence="2">Uncharacterized protein</fullName>
    </submittedName>
</protein>
<name>A0A010QCI9_9PEZI</name>
<dbReference type="AlphaFoldDB" id="A0A010QCI9"/>
<evidence type="ECO:0000313" key="3">
    <source>
        <dbReference type="Proteomes" id="UP000020467"/>
    </source>
</evidence>
<reference evidence="2 3" key="1">
    <citation type="submission" date="2014-02" db="EMBL/GenBank/DDBJ databases">
        <title>The genome sequence of Colletotrichum fioriniae PJ7.</title>
        <authorList>
            <person name="Baroncelli R."/>
            <person name="Thon M.R."/>
        </authorList>
    </citation>
    <scope>NUCLEOTIDE SEQUENCE [LARGE SCALE GENOMIC DNA]</scope>
    <source>
        <strain evidence="2 3">PJ7</strain>
    </source>
</reference>
<comment type="caution">
    <text evidence="2">The sequence shown here is derived from an EMBL/GenBank/DDBJ whole genome shotgun (WGS) entry which is preliminary data.</text>
</comment>
<evidence type="ECO:0000256" key="1">
    <source>
        <dbReference type="SAM" id="SignalP"/>
    </source>
</evidence>
<dbReference type="KEGG" id="cfj:CFIO01_11669"/>